<evidence type="ECO:0000256" key="3">
    <source>
        <dbReference type="ARBA" id="ARBA00022837"/>
    </source>
</evidence>
<keyword evidence="2" id="KW-0479">Metal-binding</keyword>
<evidence type="ECO:0000256" key="5">
    <source>
        <dbReference type="ARBA" id="ARBA00023180"/>
    </source>
</evidence>
<reference evidence="9 10" key="1">
    <citation type="submission" date="2015-09" db="EMBL/GenBank/DDBJ databases">
        <title>Trachymyrmex zeteki WGS genome.</title>
        <authorList>
            <person name="Nygaard S."/>
            <person name="Hu H."/>
            <person name="Boomsma J."/>
            <person name="Zhang G."/>
        </authorList>
    </citation>
    <scope>NUCLEOTIDE SEQUENCE [LARGE SCALE GENOMIC DNA]</scope>
    <source>
        <strain evidence="9">Tzet28-1</strain>
        <tissue evidence="9">Whole body</tissue>
    </source>
</reference>
<dbReference type="PANTHER" id="PTHR19277">
    <property type="entry name" value="PENTRAXIN"/>
    <property type="match status" value="1"/>
</dbReference>
<dbReference type="InterPro" id="IPR013320">
    <property type="entry name" value="ConA-like_dom_sf"/>
</dbReference>
<dbReference type="InterPro" id="IPR001759">
    <property type="entry name" value="PTX_dom"/>
</dbReference>
<feature type="chain" id="PRO_5007591782" evidence="7">
    <location>
        <begin position="33"/>
        <end position="386"/>
    </location>
</feature>
<dbReference type="AlphaFoldDB" id="A0A151X8U2"/>
<dbReference type="Proteomes" id="UP000075809">
    <property type="component" value="Unassembled WGS sequence"/>
</dbReference>
<comment type="cofactor">
    <cofactor evidence="1">
        <name>Ca(2+)</name>
        <dbReference type="ChEBI" id="CHEBI:29108"/>
    </cofactor>
</comment>
<evidence type="ECO:0000256" key="2">
    <source>
        <dbReference type="ARBA" id="ARBA00022723"/>
    </source>
</evidence>
<dbReference type="Pfam" id="PF00354">
    <property type="entry name" value="Pentaxin"/>
    <property type="match status" value="1"/>
</dbReference>
<evidence type="ECO:0000313" key="9">
    <source>
        <dbReference type="EMBL" id="KYQ56797.1"/>
    </source>
</evidence>
<evidence type="ECO:0000256" key="6">
    <source>
        <dbReference type="PROSITE-ProRule" id="PRU01172"/>
    </source>
</evidence>
<feature type="signal peptide" evidence="7">
    <location>
        <begin position="1"/>
        <end position="32"/>
    </location>
</feature>
<feature type="domain" description="Pentraxin (PTX)" evidence="8">
    <location>
        <begin position="42"/>
        <end position="233"/>
    </location>
</feature>
<evidence type="ECO:0000256" key="7">
    <source>
        <dbReference type="SAM" id="SignalP"/>
    </source>
</evidence>
<evidence type="ECO:0000256" key="4">
    <source>
        <dbReference type="ARBA" id="ARBA00023157"/>
    </source>
</evidence>
<accession>A0A151X8U2</accession>
<proteinExistence type="predicted"/>
<keyword evidence="7" id="KW-0732">Signal</keyword>
<dbReference type="SUPFAM" id="SSF49899">
    <property type="entry name" value="Concanavalin A-like lectins/glucanases"/>
    <property type="match status" value="1"/>
</dbReference>
<evidence type="ECO:0000256" key="1">
    <source>
        <dbReference type="ARBA" id="ARBA00001913"/>
    </source>
</evidence>
<gene>
    <name evidence="9" type="ORF">ALC60_04397</name>
</gene>
<comment type="caution">
    <text evidence="6">Lacks conserved residue(s) required for the propagation of feature annotation.</text>
</comment>
<dbReference type="InterPro" id="IPR051360">
    <property type="entry name" value="Neuronal_Pentraxin_Related"/>
</dbReference>
<dbReference type="SMART" id="SM00159">
    <property type="entry name" value="PTX"/>
    <property type="match status" value="1"/>
</dbReference>
<keyword evidence="5" id="KW-0325">Glycoprotein</keyword>
<dbReference type="STRING" id="64791.A0A151X8U2"/>
<dbReference type="EMBL" id="KQ982409">
    <property type="protein sequence ID" value="KYQ56797.1"/>
    <property type="molecule type" value="Genomic_DNA"/>
</dbReference>
<evidence type="ECO:0000259" key="8">
    <source>
        <dbReference type="PROSITE" id="PS51828"/>
    </source>
</evidence>
<sequence length="386" mass="43457">MKKFVTNFRINILPSMSLILLSLLVAVSKTSTELVDVERNLGGTPMHGVQLTQKGYIQFLRWELPVPEIHEFTFCLWVKSSDLTYSHSILSYSRNERERLIRSWISSRGRSIHLEIGGVEVFRRPVHIREHRWYHICQSWENRIGRYALWLDGHLVSQGRLKEMIGHVIPEGGDIVLGQEYTDFNKGLEEGIEGSVLGFNLLLASVFTSLNSDLHQRPSFWSANGAIDPTEIPLATGIRTRIAKRDSHLVGTRALDKIVSALFTLGSNWSRRISRTDDAKAMEGSATSPSPLSVTNDTLKKEISSIRRHAITFDTDDWTEKLDPFNESFDISLGLQLVKLSYIRCQLGRGSPPIGGPLMLISWSRTPVKVFGGAIIKNVGNECGKF</sequence>
<protein>
    <submittedName>
        <fullName evidence="9">Pentraxin-related protein PTX3</fullName>
    </submittedName>
</protein>
<dbReference type="GO" id="GO:0046872">
    <property type="term" value="F:metal ion binding"/>
    <property type="evidence" value="ECO:0007669"/>
    <property type="project" value="UniProtKB-KW"/>
</dbReference>
<organism evidence="9 10">
    <name type="scientific">Mycetomoellerius zeteki</name>
    <dbReference type="NCBI Taxonomy" id="64791"/>
    <lineage>
        <taxon>Eukaryota</taxon>
        <taxon>Metazoa</taxon>
        <taxon>Ecdysozoa</taxon>
        <taxon>Arthropoda</taxon>
        <taxon>Hexapoda</taxon>
        <taxon>Insecta</taxon>
        <taxon>Pterygota</taxon>
        <taxon>Neoptera</taxon>
        <taxon>Endopterygota</taxon>
        <taxon>Hymenoptera</taxon>
        <taxon>Apocrita</taxon>
        <taxon>Aculeata</taxon>
        <taxon>Formicoidea</taxon>
        <taxon>Formicidae</taxon>
        <taxon>Myrmicinae</taxon>
        <taxon>Mycetomoellerius</taxon>
    </lineage>
</organism>
<keyword evidence="10" id="KW-1185">Reference proteome</keyword>
<name>A0A151X8U2_9HYME</name>
<keyword evidence="4" id="KW-1015">Disulfide bond</keyword>
<evidence type="ECO:0000313" key="10">
    <source>
        <dbReference type="Proteomes" id="UP000075809"/>
    </source>
</evidence>
<dbReference type="Gene3D" id="2.60.120.200">
    <property type="match status" value="1"/>
</dbReference>
<dbReference type="PRINTS" id="PR00895">
    <property type="entry name" value="PENTAXIN"/>
</dbReference>
<dbReference type="PROSITE" id="PS51828">
    <property type="entry name" value="PTX_2"/>
    <property type="match status" value="1"/>
</dbReference>
<dbReference type="PANTHER" id="PTHR19277:SF125">
    <property type="entry name" value="B6"/>
    <property type="match status" value="1"/>
</dbReference>
<keyword evidence="3" id="KW-0106">Calcium</keyword>